<dbReference type="RefSeq" id="WP_228426697.1">
    <property type="nucleotide sequence ID" value="NZ_UFVQ01000003.1"/>
</dbReference>
<dbReference type="GO" id="GO:0016787">
    <property type="term" value="F:hydrolase activity"/>
    <property type="evidence" value="ECO:0007669"/>
    <property type="project" value="UniProtKB-KW"/>
</dbReference>
<evidence type="ECO:0000256" key="1">
    <source>
        <dbReference type="SAM" id="MobiDB-lite"/>
    </source>
</evidence>
<dbReference type="GO" id="GO:0046872">
    <property type="term" value="F:metal ion binding"/>
    <property type="evidence" value="ECO:0007669"/>
    <property type="project" value="InterPro"/>
</dbReference>
<reference evidence="3 4" key="1">
    <citation type="submission" date="2018-06" db="EMBL/GenBank/DDBJ databases">
        <authorList>
            <consortium name="Pathogen Informatics"/>
            <person name="Doyle S."/>
        </authorList>
    </citation>
    <scope>NUCLEOTIDE SEQUENCE [LARGE SCALE GENOMIC DNA]</scope>
    <source>
        <strain evidence="3 4">NCTC13533</strain>
    </source>
</reference>
<proteinExistence type="predicted"/>
<dbReference type="AlphaFoldDB" id="A0A376ET78"/>
<evidence type="ECO:0000259" key="2">
    <source>
        <dbReference type="Pfam" id="PF19335"/>
    </source>
</evidence>
<protein>
    <submittedName>
        <fullName evidence="3">Copper-transporting P-type ATPase</fullName>
        <ecNumber evidence="3">3.6.3.4</ecNumber>
    </submittedName>
</protein>
<dbReference type="InterPro" id="IPR045800">
    <property type="entry name" value="HMBD"/>
</dbReference>
<name>A0A376ET78_CHRCU</name>
<evidence type="ECO:0000313" key="3">
    <source>
        <dbReference type="EMBL" id="STD13304.1"/>
    </source>
</evidence>
<sequence length="61" mass="6751">MKKYTCPMHPQILKDEPGKCPLCGMNLIPLGGTARPEKDEHSHHHQNHDHHSESDSSAAGI</sequence>
<dbReference type="Proteomes" id="UP000255224">
    <property type="component" value="Unassembled WGS sequence"/>
</dbReference>
<accession>A0A376ET78</accession>
<dbReference type="EMBL" id="UFVQ01000003">
    <property type="protein sequence ID" value="STD13304.1"/>
    <property type="molecule type" value="Genomic_DNA"/>
</dbReference>
<evidence type="ECO:0000313" key="4">
    <source>
        <dbReference type="Proteomes" id="UP000255224"/>
    </source>
</evidence>
<dbReference type="EC" id="3.6.3.4" evidence="3"/>
<feature type="region of interest" description="Disordered" evidence="1">
    <location>
        <begin position="29"/>
        <end position="61"/>
    </location>
</feature>
<keyword evidence="3" id="KW-0378">Hydrolase</keyword>
<organism evidence="3 4">
    <name type="scientific">Chryseobacterium carnipullorum</name>
    <dbReference type="NCBI Taxonomy" id="1124835"/>
    <lineage>
        <taxon>Bacteria</taxon>
        <taxon>Pseudomonadati</taxon>
        <taxon>Bacteroidota</taxon>
        <taxon>Flavobacteriia</taxon>
        <taxon>Flavobacteriales</taxon>
        <taxon>Weeksellaceae</taxon>
        <taxon>Chryseobacterium group</taxon>
        <taxon>Chryseobacterium</taxon>
    </lineage>
</organism>
<dbReference type="Pfam" id="PF19335">
    <property type="entry name" value="HMBD"/>
    <property type="match status" value="1"/>
</dbReference>
<gene>
    <name evidence="3" type="primary">actP_4</name>
    <name evidence="3" type="ORF">NCTC13533_05391</name>
</gene>
<feature type="domain" description="Heavy metal binding" evidence="2">
    <location>
        <begin position="3"/>
        <end position="29"/>
    </location>
</feature>